<dbReference type="GeneID" id="17286827"/>
<dbReference type="KEGG" id="ehx:EMIHUDRAFT_193912"/>
<keyword evidence="2" id="KW-1185">Reference proteome</keyword>
<dbReference type="AlphaFoldDB" id="A0A0D3L0M2"/>
<name>A0A0D3L0M2_EMIH1</name>
<evidence type="ECO:0000313" key="1">
    <source>
        <dbReference type="EnsemblProtists" id="EOD41557"/>
    </source>
</evidence>
<sequence length="293" mass="32267">MIARTVFKPSDGGYVAYKKANHAHAVKRPNCMFEWWREYNPSPGMPAPPHLHAGGVILDDDAGALVWARLRASPATAQRASGVCKEWRQYALAKTGRLRSFRQDTTRRHSSCAQMRATEATIKAVAESPVHKGLEVLSGHPSLRSLTLFMEGFTPLALPAKLPELAALHLKTSVWAGFDWRGQRFTHLEYPKLEEIIIEDGAGPLGNGAAVEMTMGFLHVLRTKFPLCSIKLTKTGLFRGIRGAAAQQALQEPGLRQDVTEQKPLVLPQGDDWNRAFDDYEVGPDSAAGISVY</sequence>
<dbReference type="EnsemblProtists" id="EOD41557">
    <property type="protein sequence ID" value="EOD41557"/>
    <property type="gene ID" value="EMIHUDRAFT_193912"/>
</dbReference>
<dbReference type="RefSeq" id="XP_005793986.1">
    <property type="nucleotide sequence ID" value="XM_005793929.1"/>
</dbReference>
<evidence type="ECO:0000313" key="2">
    <source>
        <dbReference type="Proteomes" id="UP000013827"/>
    </source>
</evidence>
<dbReference type="HOGENOM" id="CLU_951324_0_0_1"/>
<proteinExistence type="predicted"/>
<accession>A0A0D3L0M2</accession>
<protein>
    <recommendedName>
        <fullName evidence="3">F-box domain-containing protein</fullName>
    </recommendedName>
</protein>
<evidence type="ECO:0008006" key="3">
    <source>
        <dbReference type="Google" id="ProtNLM"/>
    </source>
</evidence>
<dbReference type="PaxDb" id="2903-EOD41557"/>
<organism evidence="1 2">
    <name type="scientific">Emiliania huxleyi (strain CCMP1516)</name>
    <dbReference type="NCBI Taxonomy" id="280463"/>
    <lineage>
        <taxon>Eukaryota</taxon>
        <taxon>Haptista</taxon>
        <taxon>Haptophyta</taxon>
        <taxon>Prymnesiophyceae</taxon>
        <taxon>Isochrysidales</taxon>
        <taxon>Noelaerhabdaceae</taxon>
        <taxon>Emiliania</taxon>
    </lineage>
</organism>
<reference evidence="1" key="2">
    <citation type="submission" date="2024-10" db="UniProtKB">
        <authorList>
            <consortium name="EnsemblProtists"/>
        </authorList>
    </citation>
    <scope>IDENTIFICATION</scope>
</reference>
<reference evidence="2" key="1">
    <citation type="journal article" date="2013" name="Nature">
        <title>Pan genome of the phytoplankton Emiliania underpins its global distribution.</title>
        <authorList>
            <person name="Read B.A."/>
            <person name="Kegel J."/>
            <person name="Klute M.J."/>
            <person name="Kuo A."/>
            <person name="Lefebvre S.C."/>
            <person name="Maumus F."/>
            <person name="Mayer C."/>
            <person name="Miller J."/>
            <person name="Monier A."/>
            <person name="Salamov A."/>
            <person name="Young J."/>
            <person name="Aguilar M."/>
            <person name="Claverie J.M."/>
            <person name="Frickenhaus S."/>
            <person name="Gonzalez K."/>
            <person name="Herman E.K."/>
            <person name="Lin Y.C."/>
            <person name="Napier J."/>
            <person name="Ogata H."/>
            <person name="Sarno A.F."/>
            <person name="Shmutz J."/>
            <person name="Schroeder D."/>
            <person name="de Vargas C."/>
            <person name="Verret F."/>
            <person name="von Dassow P."/>
            <person name="Valentin K."/>
            <person name="Van de Peer Y."/>
            <person name="Wheeler G."/>
            <person name="Dacks J.B."/>
            <person name="Delwiche C.F."/>
            <person name="Dyhrman S.T."/>
            <person name="Glockner G."/>
            <person name="John U."/>
            <person name="Richards T."/>
            <person name="Worden A.Z."/>
            <person name="Zhang X."/>
            <person name="Grigoriev I.V."/>
            <person name="Allen A.E."/>
            <person name="Bidle K."/>
            <person name="Borodovsky M."/>
            <person name="Bowler C."/>
            <person name="Brownlee C."/>
            <person name="Cock J.M."/>
            <person name="Elias M."/>
            <person name="Gladyshev V.N."/>
            <person name="Groth M."/>
            <person name="Guda C."/>
            <person name="Hadaegh A."/>
            <person name="Iglesias-Rodriguez M.D."/>
            <person name="Jenkins J."/>
            <person name="Jones B.M."/>
            <person name="Lawson T."/>
            <person name="Leese F."/>
            <person name="Lindquist E."/>
            <person name="Lobanov A."/>
            <person name="Lomsadze A."/>
            <person name="Malik S.B."/>
            <person name="Marsh M.E."/>
            <person name="Mackinder L."/>
            <person name="Mock T."/>
            <person name="Mueller-Roeber B."/>
            <person name="Pagarete A."/>
            <person name="Parker M."/>
            <person name="Probert I."/>
            <person name="Quesneville H."/>
            <person name="Raines C."/>
            <person name="Rensing S.A."/>
            <person name="Riano-Pachon D.M."/>
            <person name="Richier S."/>
            <person name="Rokitta S."/>
            <person name="Shiraiwa Y."/>
            <person name="Soanes D.M."/>
            <person name="van der Giezen M."/>
            <person name="Wahlund T.M."/>
            <person name="Williams B."/>
            <person name="Wilson W."/>
            <person name="Wolfe G."/>
            <person name="Wurch L.L."/>
        </authorList>
    </citation>
    <scope>NUCLEOTIDE SEQUENCE</scope>
</reference>
<dbReference type="Proteomes" id="UP000013827">
    <property type="component" value="Unassembled WGS sequence"/>
</dbReference>